<dbReference type="Pfam" id="PF09485">
    <property type="entry name" value="CRISPR_Cse2"/>
    <property type="match status" value="1"/>
</dbReference>
<protein>
    <submittedName>
        <fullName evidence="1">Type I-E CRISPR-associated protein Cse2/CasB</fullName>
    </submittedName>
</protein>
<evidence type="ECO:0000313" key="2">
    <source>
        <dbReference type="Proteomes" id="UP000292535"/>
    </source>
</evidence>
<dbReference type="RefSeq" id="WP_129853955.1">
    <property type="nucleotide sequence ID" value="NZ_RYUQ01000004.1"/>
</dbReference>
<dbReference type="CDD" id="cd09731">
    <property type="entry name" value="Cse2_I-E"/>
    <property type="match status" value="1"/>
</dbReference>
<dbReference type="AlphaFoldDB" id="A0A4Q5ADX8"/>
<dbReference type="NCBIfam" id="TIGR02548">
    <property type="entry name" value="casB_cse2"/>
    <property type="match status" value="1"/>
</dbReference>
<dbReference type="EMBL" id="RYUQ01000004">
    <property type="protein sequence ID" value="RYQ24038.1"/>
    <property type="molecule type" value="Genomic_DNA"/>
</dbReference>
<reference evidence="1 2" key="1">
    <citation type="submission" date="2018-12" db="EMBL/GenBank/DDBJ databases">
        <title>Unveiling genomic diversity among members of the Bifidobacterium pseudolongum species, a widely distributed gut commensal of the animal kingdom.</title>
        <authorList>
            <person name="Lugli G.A."/>
            <person name="Duranti S."/>
            <person name="Albert K."/>
            <person name="Mancabelli L."/>
            <person name="Napoli S."/>
            <person name="Viappiani A."/>
            <person name="Anzalone R."/>
            <person name="Longhi G."/>
            <person name="Milani C."/>
            <person name="Turroni F."/>
            <person name="Alessandri G."/>
            <person name="Sela D.A."/>
            <person name="Van Sinderen D."/>
            <person name="Ventura M."/>
        </authorList>
    </citation>
    <scope>NUCLEOTIDE SEQUENCE [LARGE SCALE GENOMIC DNA]</scope>
    <source>
        <strain evidence="1 2">2032B</strain>
    </source>
</reference>
<sequence length="218" mass="24100">MSQTTKEQESQLSPFGQWVSNTVRLLVNGHEGRKDGYLDDNAQAVAAIAQLAHAVGHEVGADPAIIAWTVPNMHDANIYPHGVRPSDGPSDEERAAHAAVTLFALHQQSQRNQPMHVDAYISLGRAVGGMAVGNFNEKGIRSTFDKLQTASSWVEMIRHARHLIALLKREDLPINYGLFAQDLMQLQQSHTRANAVRLRWGRDYLSAYASAKNELENA</sequence>
<comment type="caution">
    <text evidence="1">The sequence shown here is derived from an EMBL/GenBank/DDBJ whole genome shotgun (WGS) entry which is preliminary data.</text>
</comment>
<organism evidence="1 2">
    <name type="scientific">Bifidobacterium pseudolongum subsp. globosum</name>
    <dbReference type="NCBI Taxonomy" id="1690"/>
    <lineage>
        <taxon>Bacteria</taxon>
        <taxon>Bacillati</taxon>
        <taxon>Actinomycetota</taxon>
        <taxon>Actinomycetes</taxon>
        <taxon>Bifidobacteriales</taxon>
        <taxon>Bifidobacteriaceae</taxon>
        <taxon>Bifidobacterium</taxon>
    </lineage>
</organism>
<dbReference type="InterPro" id="IPR013382">
    <property type="entry name" value="CRISPR-assoc_prot_Cse2"/>
</dbReference>
<dbReference type="Proteomes" id="UP000292535">
    <property type="component" value="Unassembled WGS sequence"/>
</dbReference>
<gene>
    <name evidence="1" type="ORF">PG2032B_1434</name>
</gene>
<accession>A0A4Q5ADX8</accession>
<proteinExistence type="predicted"/>
<name>A0A4Q5ADX8_9BIFI</name>
<dbReference type="Gene3D" id="1.10.520.40">
    <property type="entry name" value="CRISPR-associated protein Cse2"/>
    <property type="match status" value="1"/>
</dbReference>
<dbReference type="InterPro" id="IPR038287">
    <property type="entry name" value="Cse2_sf"/>
</dbReference>
<evidence type="ECO:0000313" key="1">
    <source>
        <dbReference type="EMBL" id="RYQ24038.1"/>
    </source>
</evidence>